<dbReference type="UniPathway" id="UPA00034">
    <property type="reaction ID" value="UER00021"/>
</dbReference>
<accession>A0A1G4QN97</accession>
<keyword evidence="10" id="KW-0170">Cobalt</keyword>
<dbReference type="SUPFAM" id="SSF55031">
    <property type="entry name" value="Bacterial exopeptidase dimerisation domain"/>
    <property type="match status" value="1"/>
</dbReference>
<dbReference type="AlphaFoldDB" id="A0A1G4QN97"/>
<dbReference type="PANTHER" id="PTHR43808">
    <property type="entry name" value="ACETYLORNITHINE DEACETYLASE"/>
    <property type="match status" value="1"/>
</dbReference>
<dbReference type="Pfam" id="PF07687">
    <property type="entry name" value="M20_dimer"/>
    <property type="match status" value="1"/>
</dbReference>
<gene>
    <name evidence="13" type="ORF">SAMN05660859_1315</name>
</gene>
<dbReference type="NCBIfam" id="TIGR01910">
    <property type="entry name" value="DapE-ArgE"/>
    <property type="match status" value="1"/>
</dbReference>
<reference evidence="14" key="1">
    <citation type="submission" date="2016-10" db="EMBL/GenBank/DDBJ databases">
        <authorList>
            <person name="Varghese N."/>
            <person name="Submissions S."/>
        </authorList>
    </citation>
    <scope>NUCLEOTIDE SEQUENCE [LARGE SCALE GENOMIC DNA]</scope>
    <source>
        <strain evidence="14">CGMCC 1.1761</strain>
    </source>
</reference>
<dbReference type="Proteomes" id="UP000198889">
    <property type="component" value="Unassembled WGS sequence"/>
</dbReference>
<comment type="cofactor">
    <cofactor evidence="1">
        <name>Co(2+)</name>
        <dbReference type="ChEBI" id="CHEBI:48828"/>
    </cofactor>
</comment>
<dbReference type="EMBL" id="FMTP01000001">
    <property type="protein sequence ID" value="SCW45891.1"/>
    <property type="molecule type" value="Genomic_DNA"/>
</dbReference>
<keyword evidence="8" id="KW-0378">Hydrolase</keyword>
<dbReference type="GO" id="GO:0009089">
    <property type="term" value="P:lysine biosynthetic process via diaminopimelate"/>
    <property type="evidence" value="ECO:0007669"/>
    <property type="project" value="UniProtKB-UniPathway"/>
</dbReference>
<keyword evidence="9" id="KW-0862">Zinc</keyword>
<evidence type="ECO:0000256" key="1">
    <source>
        <dbReference type="ARBA" id="ARBA00001941"/>
    </source>
</evidence>
<dbReference type="GO" id="GO:0046872">
    <property type="term" value="F:metal ion binding"/>
    <property type="evidence" value="ECO:0007669"/>
    <property type="project" value="UniProtKB-KW"/>
</dbReference>
<comment type="catalytic activity">
    <reaction evidence="11">
        <text>N-succinyl-(2S,6S)-2,6-diaminopimelate + H2O = (2S,6S)-2,6-diaminopimelate + succinate</text>
        <dbReference type="Rhea" id="RHEA:22608"/>
        <dbReference type="ChEBI" id="CHEBI:15377"/>
        <dbReference type="ChEBI" id="CHEBI:30031"/>
        <dbReference type="ChEBI" id="CHEBI:57609"/>
        <dbReference type="ChEBI" id="CHEBI:58087"/>
        <dbReference type="EC" id="3.5.1.18"/>
    </reaction>
</comment>
<evidence type="ECO:0000256" key="3">
    <source>
        <dbReference type="ARBA" id="ARBA00005130"/>
    </source>
</evidence>
<keyword evidence="7" id="KW-0479">Metal-binding</keyword>
<evidence type="ECO:0000256" key="4">
    <source>
        <dbReference type="ARBA" id="ARBA00006247"/>
    </source>
</evidence>
<sequence>MSSSGDTDRLAREVDFLKALVRVPSDNPPGDCAPHAEIAGQLLEELGFEVERHAVPEPYVLAHGMKSVVNLIVRERFGTGNGPVIALNSHGDVVPPGEGWTYDPYGAEERGGAIYGRGAAVSKSDFATYAFALLALKERPDGLDGTVELHFTYDEEAGGFVGPQWLLEHGISKPDLAISAGFSYAVVIAHNGCLHLEIVVRGKQAHAAMPETGADALEAATGILDAIYAERRRLNGITSATPGIGSPKITVGLISGGINTNVVPDRIVMRVDRRLTPEENGESVEAELHALVERAVAGRAGIEIECRRIILAEPLRTLPGTERLVETIQKHAAAVLGETPPATAVPLYTDARHYTAAGVPTVLYGAGPRSILEANAHAADEHVRISDLKAATQVIESTLRDLLKP</sequence>
<evidence type="ECO:0000256" key="7">
    <source>
        <dbReference type="ARBA" id="ARBA00022723"/>
    </source>
</evidence>
<dbReference type="InterPro" id="IPR036264">
    <property type="entry name" value="Bact_exopeptidase_dim_dom"/>
</dbReference>
<dbReference type="PROSITE" id="PS00758">
    <property type="entry name" value="ARGE_DAPE_CPG2_1"/>
    <property type="match status" value="1"/>
</dbReference>
<dbReference type="EC" id="3.5.1.18" evidence="5"/>
<evidence type="ECO:0000256" key="6">
    <source>
        <dbReference type="ARBA" id="ARBA00016853"/>
    </source>
</evidence>
<dbReference type="InterPro" id="IPR011650">
    <property type="entry name" value="Peptidase_M20_dimer"/>
</dbReference>
<evidence type="ECO:0000313" key="14">
    <source>
        <dbReference type="Proteomes" id="UP000198889"/>
    </source>
</evidence>
<feature type="domain" description="Peptidase M20 dimerisation" evidence="12">
    <location>
        <begin position="188"/>
        <end position="295"/>
    </location>
</feature>
<evidence type="ECO:0000256" key="10">
    <source>
        <dbReference type="ARBA" id="ARBA00023285"/>
    </source>
</evidence>
<dbReference type="Gene3D" id="3.30.70.360">
    <property type="match status" value="1"/>
</dbReference>
<evidence type="ECO:0000256" key="5">
    <source>
        <dbReference type="ARBA" id="ARBA00011921"/>
    </source>
</evidence>
<proteinExistence type="inferred from homology"/>
<evidence type="ECO:0000259" key="12">
    <source>
        <dbReference type="Pfam" id="PF07687"/>
    </source>
</evidence>
<protein>
    <recommendedName>
        <fullName evidence="6">Probable succinyl-diaminopimelate desuccinylase</fullName>
        <ecNumber evidence="5">3.5.1.18</ecNumber>
    </recommendedName>
</protein>
<dbReference type="InterPro" id="IPR010182">
    <property type="entry name" value="ArgE/DapE"/>
</dbReference>
<dbReference type="RefSeq" id="WP_091437054.1">
    <property type="nucleotide sequence ID" value="NZ_FMTP01000001.1"/>
</dbReference>
<evidence type="ECO:0000256" key="2">
    <source>
        <dbReference type="ARBA" id="ARBA00001947"/>
    </source>
</evidence>
<organism evidence="13 14">
    <name type="scientific">Ancylobacter rudongensis</name>
    <dbReference type="NCBI Taxonomy" id="177413"/>
    <lineage>
        <taxon>Bacteria</taxon>
        <taxon>Pseudomonadati</taxon>
        <taxon>Pseudomonadota</taxon>
        <taxon>Alphaproteobacteria</taxon>
        <taxon>Hyphomicrobiales</taxon>
        <taxon>Xanthobacteraceae</taxon>
        <taxon>Ancylobacter</taxon>
    </lineage>
</organism>
<comment type="cofactor">
    <cofactor evidence="2">
        <name>Zn(2+)</name>
        <dbReference type="ChEBI" id="CHEBI:29105"/>
    </cofactor>
</comment>
<dbReference type="STRING" id="177413.SAMN05660859_1315"/>
<dbReference type="InterPro" id="IPR002933">
    <property type="entry name" value="Peptidase_M20"/>
</dbReference>
<evidence type="ECO:0000256" key="9">
    <source>
        <dbReference type="ARBA" id="ARBA00022833"/>
    </source>
</evidence>
<dbReference type="GO" id="GO:0009014">
    <property type="term" value="F:succinyl-diaminopimelate desuccinylase activity"/>
    <property type="evidence" value="ECO:0007669"/>
    <property type="project" value="UniProtKB-EC"/>
</dbReference>
<evidence type="ECO:0000313" key="13">
    <source>
        <dbReference type="EMBL" id="SCW45891.1"/>
    </source>
</evidence>
<comment type="pathway">
    <text evidence="3">Amino-acid biosynthesis; L-lysine biosynthesis via DAP pathway; LL-2,6-diaminopimelate from (S)-tetrahydrodipicolinate (succinylase route): step 3/3.</text>
</comment>
<dbReference type="Pfam" id="PF01546">
    <property type="entry name" value="Peptidase_M20"/>
    <property type="match status" value="1"/>
</dbReference>
<comment type="similarity">
    <text evidence="4">Belongs to the peptidase M20A family.</text>
</comment>
<evidence type="ECO:0000256" key="11">
    <source>
        <dbReference type="ARBA" id="ARBA00051301"/>
    </source>
</evidence>
<evidence type="ECO:0000256" key="8">
    <source>
        <dbReference type="ARBA" id="ARBA00022801"/>
    </source>
</evidence>
<name>A0A1G4QN97_9HYPH</name>
<dbReference type="SUPFAM" id="SSF53187">
    <property type="entry name" value="Zn-dependent exopeptidases"/>
    <property type="match status" value="1"/>
</dbReference>
<dbReference type="InterPro" id="IPR050072">
    <property type="entry name" value="Peptidase_M20A"/>
</dbReference>
<dbReference type="InterPro" id="IPR001261">
    <property type="entry name" value="ArgE/DapE_CS"/>
</dbReference>
<keyword evidence="14" id="KW-1185">Reference proteome</keyword>
<dbReference type="Gene3D" id="3.40.630.10">
    <property type="entry name" value="Zn peptidases"/>
    <property type="match status" value="1"/>
</dbReference>